<evidence type="ECO:0000313" key="1">
    <source>
        <dbReference type="EMBL" id="BAS92786.1"/>
    </source>
</evidence>
<keyword evidence="2" id="KW-1185">Reference proteome</keyword>
<proteinExistence type="predicted"/>
<dbReference type="InParanoid" id="A0A0P0WJ48"/>
<dbReference type="PaxDb" id="39947-A0A0P0WJ48"/>
<sequence>MRLVHGYGRMGKHLVAHTESLSQADRFLEMARICATNCCLGRYIARVFAYPNLRVELIHIYFTKLINACVKL</sequence>
<accession>A0A0P0WJ48</accession>
<name>A0A0P0WJ48_ORYSJ</name>
<reference evidence="1 2" key="3">
    <citation type="journal article" date="2013" name="Rice">
        <title>Improvement of the Oryza sativa Nipponbare reference genome using next generation sequence and optical map data.</title>
        <authorList>
            <person name="Kawahara Y."/>
            <person name="de la Bastide M."/>
            <person name="Hamilton J.P."/>
            <person name="Kanamori H."/>
            <person name="McCombie W.R."/>
            <person name="Ouyang S."/>
            <person name="Schwartz D.C."/>
            <person name="Tanaka T."/>
            <person name="Wu J."/>
            <person name="Zhou S."/>
            <person name="Childs K.L."/>
            <person name="Davidson R.M."/>
            <person name="Lin H."/>
            <person name="Quesada-Ocampo L."/>
            <person name="Vaillancourt B."/>
            <person name="Sakai H."/>
            <person name="Lee S.S."/>
            <person name="Kim J."/>
            <person name="Numa H."/>
            <person name="Itoh T."/>
            <person name="Buell C.R."/>
            <person name="Matsumoto T."/>
        </authorList>
    </citation>
    <scope>NUCLEOTIDE SEQUENCE [LARGE SCALE GENOMIC DNA]</scope>
    <source>
        <strain evidence="2">cv. Nipponbare</strain>
    </source>
</reference>
<protein>
    <submittedName>
        <fullName evidence="1">Os05g0209950 protein</fullName>
    </submittedName>
</protein>
<reference evidence="1 2" key="2">
    <citation type="journal article" date="2013" name="Plant Cell Physiol.">
        <title>Rice Annotation Project Database (RAP-DB): an integrative and interactive database for rice genomics.</title>
        <authorList>
            <person name="Sakai H."/>
            <person name="Lee S.S."/>
            <person name="Tanaka T."/>
            <person name="Numa H."/>
            <person name="Kim J."/>
            <person name="Kawahara Y."/>
            <person name="Wakimoto H."/>
            <person name="Yang C.C."/>
            <person name="Iwamoto M."/>
            <person name="Abe T."/>
            <person name="Yamada Y."/>
            <person name="Muto A."/>
            <person name="Inokuchi H."/>
            <person name="Ikemura T."/>
            <person name="Matsumoto T."/>
            <person name="Sasaki T."/>
            <person name="Itoh T."/>
        </authorList>
    </citation>
    <scope>NUCLEOTIDE SEQUENCE [LARGE SCALE GENOMIC DNA]</scope>
    <source>
        <strain evidence="2">cv. Nipponbare</strain>
    </source>
</reference>
<evidence type="ECO:0000313" key="2">
    <source>
        <dbReference type="Proteomes" id="UP000059680"/>
    </source>
</evidence>
<gene>
    <name evidence="1" type="ordered locus">Os05g0209950</name>
    <name evidence="1" type="ORF">OSNPB_050209950</name>
</gene>
<dbReference type="AlphaFoldDB" id="A0A0P0WJ48"/>
<organism evidence="1 2">
    <name type="scientific">Oryza sativa subsp. japonica</name>
    <name type="common">Rice</name>
    <dbReference type="NCBI Taxonomy" id="39947"/>
    <lineage>
        <taxon>Eukaryota</taxon>
        <taxon>Viridiplantae</taxon>
        <taxon>Streptophyta</taxon>
        <taxon>Embryophyta</taxon>
        <taxon>Tracheophyta</taxon>
        <taxon>Spermatophyta</taxon>
        <taxon>Magnoliopsida</taxon>
        <taxon>Liliopsida</taxon>
        <taxon>Poales</taxon>
        <taxon>Poaceae</taxon>
        <taxon>BOP clade</taxon>
        <taxon>Oryzoideae</taxon>
        <taxon>Oryzeae</taxon>
        <taxon>Oryzinae</taxon>
        <taxon>Oryza</taxon>
        <taxon>Oryza sativa</taxon>
    </lineage>
</organism>
<dbReference type="Proteomes" id="UP000059680">
    <property type="component" value="Chromosome 5"/>
</dbReference>
<dbReference type="Gramene" id="Os05t0209950-01">
    <property type="protein sequence ID" value="Os05t0209950-01"/>
    <property type="gene ID" value="Os05g0209950"/>
</dbReference>
<dbReference type="EMBL" id="AP014961">
    <property type="protein sequence ID" value="BAS92786.1"/>
    <property type="molecule type" value="Genomic_DNA"/>
</dbReference>
<reference evidence="2" key="1">
    <citation type="journal article" date="2005" name="Nature">
        <title>The map-based sequence of the rice genome.</title>
        <authorList>
            <consortium name="International rice genome sequencing project (IRGSP)"/>
            <person name="Matsumoto T."/>
            <person name="Wu J."/>
            <person name="Kanamori H."/>
            <person name="Katayose Y."/>
            <person name="Fujisawa M."/>
            <person name="Namiki N."/>
            <person name="Mizuno H."/>
            <person name="Yamamoto K."/>
            <person name="Antonio B.A."/>
            <person name="Baba T."/>
            <person name="Sakata K."/>
            <person name="Nagamura Y."/>
            <person name="Aoki H."/>
            <person name="Arikawa K."/>
            <person name="Arita K."/>
            <person name="Bito T."/>
            <person name="Chiden Y."/>
            <person name="Fujitsuka N."/>
            <person name="Fukunaka R."/>
            <person name="Hamada M."/>
            <person name="Harada C."/>
            <person name="Hayashi A."/>
            <person name="Hijishita S."/>
            <person name="Honda M."/>
            <person name="Hosokawa S."/>
            <person name="Ichikawa Y."/>
            <person name="Idonuma A."/>
            <person name="Iijima M."/>
            <person name="Ikeda M."/>
            <person name="Ikeno M."/>
            <person name="Ito K."/>
            <person name="Ito S."/>
            <person name="Ito T."/>
            <person name="Ito Y."/>
            <person name="Ito Y."/>
            <person name="Iwabuchi A."/>
            <person name="Kamiya K."/>
            <person name="Karasawa W."/>
            <person name="Kurita K."/>
            <person name="Katagiri S."/>
            <person name="Kikuta A."/>
            <person name="Kobayashi H."/>
            <person name="Kobayashi N."/>
            <person name="Machita K."/>
            <person name="Maehara T."/>
            <person name="Masukawa M."/>
            <person name="Mizubayashi T."/>
            <person name="Mukai Y."/>
            <person name="Nagasaki H."/>
            <person name="Nagata Y."/>
            <person name="Naito S."/>
            <person name="Nakashima M."/>
            <person name="Nakama Y."/>
            <person name="Nakamichi Y."/>
            <person name="Nakamura M."/>
            <person name="Meguro A."/>
            <person name="Negishi M."/>
            <person name="Ohta I."/>
            <person name="Ohta T."/>
            <person name="Okamoto M."/>
            <person name="Ono N."/>
            <person name="Saji S."/>
            <person name="Sakaguchi M."/>
            <person name="Sakai K."/>
            <person name="Shibata M."/>
            <person name="Shimokawa T."/>
            <person name="Song J."/>
            <person name="Takazaki Y."/>
            <person name="Terasawa K."/>
            <person name="Tsugane M."/>
            <person name="Tsuji K."/>
            <person name="Ueda S."/>
            <person name="Waki K."/>
            <person name="Yamagata H."/>
            <person name="Yamamoto M."/>
            <person name="Yamamoto S."/>
            <person name="Yamane H."/>
            <person name="Yoshiki S."/>
            <person name="Yoshihara R."/>
            <person name="Yukawa K."/>
            <person name="Zhong H."/>
            <person name="Yano M."/>
            <person name="Yuan Q."/>
            <person name="Ouyang S."/>
            <person name="Liu J."/>
            <person name="Jones K.M."/>
            <person name="Gansberger K."/>
            <person name="Moffat K."/>
            <person name="Hill J."/>
            <person name="Bera J."/>
            <person name="Fadrosh D."/>
            <person name="Jin S."/>
            <person name="Johri S."/>
            <person name="Kim M."/>
            <person name="Overton L."/>
            <person name="Reardon M."/>
            <person name="Tsitrin T."/>
            <person name="Vuong H."/>
            <person name="Weaver B."/>
            <person name="Ciecko A."/>
            <person name="Tallon L."/>
            <person name="Jackson J."/>
            <person name="Pai G."/>
            <person name="Aken S.V."/>
            <person name="Utterback T."/>
            <person name="Reidmuller S."/>
            <person name="Feldblyum T."/>
            <person name="Hsiao J."/>
            <person name="Zismann V."/>
            <person name="Iobst S."/>
            <person name="de Vazeille A.R."/>
            <person name="Buell C.R."/>
            <person name="Ying K."/>
            <person name="Li Y."/>
            <person name="Lu T."/>
            <person name="Huang Y."/>
            <person name="Zhao Q."/>
            <person name="Feng Q."/>
            <person name="Zhang L."/>
            <person name="Zhu J."/>
            <person name="Weng Q."/>
            <person name="Mu J."/>
            <person name="Lu Y."/>
            <person name="Fan D."/>
            <person name="Liu Y."/>
            <person name="Guan J."/>
            <person name="Zhang Y."/>
            <person name="Yu S."/>
            <person name="Liu X."/>
            <person name="Zhang Y."/>
            <person name="Hong G."/>
            <person name="Han B."/>
            <person name="Choisne N."/>
            <person name="Demange N."/>
            <person name="Orjeda G."/>
            <person name="Samain S."/>
            <person name="Cattolico L."/>
            <person name="Pelletier E."/>
            <person name="Couloux A."/>
            <person name="Segurens B."/>
            <person name="Wincker P."/>
            <person name="D'Hont A."/>
            <person name="Scarpelli C."/>
            <person name="Weissenbach J."/>
            <person name="Salanoubat M."/>
            <person name="Quetier F."/>
            <person name="Yu Y."/>
            <person name="Kim H.R."/>
            <person name="Rambo T."/>
            <person name="Currie J."/>
            <person name="Collura K."/>
            <person name="Luo M."/>
            <person name="Yang T."/>
            <person name="Ammiraju J.S.S."/>
            <person name="Engler F."/>
            <person name="Soderlund C."/>
            <person name="Wing R.A."/>
            <person name="Palmer L.E."/>
            <person name="de la Bastide M."/>
            <person name="Spiegel L."/>
            <person name="Nascimento L."/>
            <person name="Zutavern T."/>
            <person name="O'Shaughnessy A."/>
            <person name="Dike S."/>
            <person name="Dedhia N."/>
            <person name="Preston R."/>
            <person name="Balija V."/>
            <person name="McCombie W.R."/>
            <person name="Chow T."/>
            <person name="Chen H."/>
            <person name="Chung M."/>
            <person name="Chen C."/>
            <person name="Shaw J."/>
            <person name="Wu H."/>
            <person name="Hsiao K."/>
            <person name="Chao Y."/>
            <person name="Chu M."/>
            <person name="Cheng C."/>
            <person name="Hour A."/>
            <person name="Lee P."/>
            <person name="Lin S."/>
            <person name="Lin Y."/>
            <person name="Liou J."/>
            <person name="Liu S."/>
            <person name="Hsing Y."/>
            <person name="Raghuvanshi S."/>
            <person name="Mohanty A."/>
            <person name="Bharti A.K."/>
            <person name="Gaur A."/>
            <person name="Gupta V."/>
            <person name="Kumar D."/>
            <person name="Ravi V."/>
            <person name="Vij S."/>
            <person name="Kapur A."/>
            <person name="Khurana P."/>
            <person name="Khurana P."/>
            <person name="Khurana J.P."/>
            <person name="Tyagi A.K."/>
            <person name="Gaikwad K."/>
            <person name="Singh A."/>
            <person name="Dalal V."/>
            <person name="Srivastava S."/>
            <person name="Dixit A."/>
            <person name="Pal A.K."/>
            <person name="Ghazi I.A."/>
            <person name="Yadav M."/>
            <person name="Pandit A."/>
            <person name="Bhargava A."/>
            <person name="Sureshbabu K."/>
            <person name="Batra K."/>
            <person name="Sharma T.R."/>
            <person name="Mohapatra T."/>
            <person name="Singh N.K."/>
            <person name="Messing J."/>
            <person name="Nelson A.B."/>
            <person name="Fuks G."/>
            <person name="Kavchok S."/>
            <person name="Keizer G."/>
            <person name="Linton E."/>
            <person name="Llaca V."/>
            <person name="Song R."/>
            <person name="Tanyolac B."/>
            <person name="Young S."/>
            <person name="Ho-Il K."/>
            <person name="Hahn J.H."/>
            <person name="Sangsakoo G."/>
            <person name="Vanavichit A."/>
            <person name="de Mattos Luiz.A.T."/>
            <person name="Zimmer P.D."/>
            <person name="Malone G."/>
            <person name="Dellagostin O."/>
            <person name="de Oliveira A.C."/>
            <person name="Bevan M."/>
            <person name="Bancroft I."/>
            <person name="Minx P."/>
            <person name="Cordum H."/>
            <person name="Wilson R."/>
            <person name="Cheng Z."/>
            <person name="Jin W."/>
            <person name="Jiang J."/>
            <person name="Leong S.A."/>
            <person name="Iwama H."/>
            <person name="Gojobori T."/>
            <person name="Itoh T."/>
            <person name="Niimura Y."/>
            <person name="Fujii Y."/>
            <person name="Habara T."/>
            <person name="Sakai H."/>
            <person name="Sato Y."/>
            <person name="Wilson G."/>
            <person name="Kumar K."/>
            <person name="McCouch S."/>
            <person name="Juretic N."/>
            <person name="Hoen D."/>
            <person name="Wright S."/>
            <person name="Bruskiewich R."/>
            <person name="Bureau T."/>
            <person name="Miyao A."/>
            <person name="Hirochika H."/>
            <person name="Nishikawa T."/>
            <person name="Kadowaki K."/>
            <person name="Sugiura M."/>
            <person name="Burr B."/>
            <person name="Sasaki T."/>
        </authorList>
    </citation>
    <scope>NUCLEOTIDE SEQUENCE [LARGE SCALE GENOMIC DNA]</scope>
    <source>
        <strain evidence="2">cv. Nipponbare</strain>
    </source>
</reference>